<dbReference type="SMART" id="SM00304">
    <property type="entry name" value="HAMP"/>
    <property type="match status" value="1"/>
</dbReference>
<reference evidence="4 5" key="1">
    <citation type="submission" date="2018-06" db="EMBL/GenBank/DDBJ databases">
        <authorList>
            <person name="Strepis N."/>
        </authorList>
    </citation>
    <scope>NUCLEOTIDE SEQUENCE [LARGE SCALE GENOMIC DNA]</scope>
    <source>
        <strain evidence="4">LUCI</strain>
    </source>
</reference>
<feature type="domain" description="HD-GYP" evidence="3">
    <location>
        <begin position="266"/>
        <end position="452"/>
    </location>
</feature>
<dbReference type="EMBL" id="UPPP01000075">
    <property type="protein sequence ID" value="VBB07524.1"/>
    <property type="molecule type" value="Genomic_DNA"/>
</dbReference>
<dbReference type="PANTHER" id="PTHR43155">
    <property type="entry name" value="CYCLIC DI-GMP PHOSPHODIESTERASE PA4108-RELATED"/>
    <property type="match status" value="1"/>
</dbReference>
<dbReference type="Proteomes" id="UP000277811">
    <property type="component" value="Unassembled WGS sequence"/>
</dbReference>
<keyword evidence="1" id="KW-0472">Membrane</keyword>
<evidence type="ECO:0000313" key="5">
    <source>
        <dbReference type="Proteomes" id="UP000277811"/>
    </source>
</evidence>
<dbReference type="InterPro" id="IPR003607">
    <property type="entry name" value="HD/PDEase_dom"/>
</dbReference>
<dbReference type="CDD" id="cd00077">
    <property type="entry name" value="HDc"/>
    <property type="match status" value="1"/>
</dbReference>
<dbReference type="Gene3D" id="1.10.3210.10">
    <property type="entry name" value="Hypothetical protein af1432"/>
    <property type="match status" value="1"/>
</dbReference>
<evidence type="ECO:0000259" key="2">
    <source>
        <dbReference type="PROSITE" id="PS50885"/>
    </source>
</evidence>
<feature type="transmembrane region" description="Helical" evidence="1">
    <location>
        <begin position="195"/>
        <end position="214"/>
    </location>
</feature>
<protein>
    <recommendedName>
        <fullName evidence="6">HD-GYP domain-containing protein</fullName>
    </recommendedName>
</protein>
<dbReference type="CDD" id="cd18773">
    <property type="entry name" value="PDC1_HK_sensor"/>
    <property type="match status" value="1"/>
</dbReference>
<dbReference type="GO" id="GO:0007165">
    <property type="term" value="P:signal transduction"/>
    <property type="evidence" value="ECO:0007669"/>
    <property type="project" value="InterPro"/>
</dbReference>
<evidence type="ECO:0000313" key="4">
    <source>
        <dbReference type="EMBL" id="VBB07524.1"/>
    </source>
</evidence>
<gene>
    <name evidence="4" type="ORF">LUCI_2773</name>
</gene>
<keyword evidence="1" id="KW-1133">Transmembrane helix</keyword>
<evidence type="ECO:0008006" key="6">
    <source>
        <dbReference type="Google" id="ProtNLM"/>
    </source>
</evidence>
<dbReference type="GO" id="GO:0016020">
    <property type="term" value="C:membrane"/>
    <property type="evidence" value="ECO:0007669"/>
    <property type="project" value="InterPro"/>
</dbReference>
<dbReference type="Pfam" id="PF13487">
    <property type="entry name" value="HD_5"/>
    <property type="match status" value="1"/>
</dbReference>
<dbReference type="Pfam" id="PF00672">
    <property type="entry name" value="HAMP"/>
    <property type="match status" value="1"/>
</dbReference>
<accession>A0A498R7P9</accession>
<dbReference type="RefSeq" id="WP_122628450.1">
    <property type="nucleotide sequence ID" value="NZ_UPPP01000075.1"/>
</dbReference>
<evidence type="ECO:0000259" key="3">
    <source>
        <dbReference type="PROSITE" id="PS51832"/>
    </source>
</evidence>
<dbReference type="InterPro" id="IPR003660">
    <property type="entry name" value="HAMP_dom"/>
</dbReference>
<keyword evidence="5" id="KW-1185">Reference proteome</keyword>
<evidence type="ECO:0000256" key="1">
    <source>
        <dbReference type="SAM" id="Phobius"/>
    </source>
</evidence>
<sequence length="452" mass="49610">MSIYFSLRTKLFLAFFSFTIVITAGIAYVLYGHIKQDHISFLRNDLKHMAAIAALQVNGDMLERLASPAEETSPAYQEIKRQLALIALQNPDIKYIYTLRKTDVAGMYSFIVDADPDQTSVAHLGQIYDGTALPAMAAAFSAPAADPDFSTDQWGTTISGYAPVYNSRGQVVGIVGLDITADTVQAQFHSYARTLLYVLAVAIFLILAVSMIMAHNFSNRIRNLHQAVGDMNVGNLNISLLVEGSDEIDCLAAEINELAVTLHGERENMLFSVIAALVRALEAKDPYTFGHSSEVAEIAVQIAEKMNLTEQEIFKINVAAILHDIGKIGISDVILHKTGGLNETEWEQIKRHPAIGSAIIRGIPALTDVTQMVLHHHARWDGKGYPYSLAGEDIPLGARIIAVADSFQAMISDRPYRKGKSTTEALDEIQRCSGTQFDPRVAESFLRRSANK</sequence>
<dbReference type="InterPro" id="IPR037522">
    <property type="entry name" value="HD_GYP_dom"/>
</dbReference>
<dbReference type="SUPFAM" id="SSF109604">
    <property type="entry name" value="HD-domain/PDEase-like"/>
    <property type="match status" value="1"/>
</dbReference>
<dbReference type="OrthoDB" id="9804747at2"/>
<dbReference type="PROSITE" id="PS50885">
    <property type="entry name" value="HAMP"/>
    <property type="match status" value="1"/>
</dbReference>
<dbReference type="PROSITE" id="PS51832">
    <property type="entry name" value="HD_GYP"/>
    <property type="match status" value="1"/>
</dbReference>
<proteinExistence type="predicted"/>
<dbReference type="SMART" id="SM00471">
    <property type="entry name" value="HDc"/>
    <property type="match status" value="1"/>
</dbReference>
<keyword evidence="1" id="KW-0812">Transmembrane</keyword>
<feature type="transmembrane region" description="Helical" evidence="1">
    <location>
        <begin position="12"/>
        <end position="31"/>
    </location>
</feature>
<feature type="domain" description="HAMP" evidence="2">
    <location>
        <begin position="215"/>
        <end position="267"/>
    </location>
</feature>
<organism evidence="4 5">
    <name type="scientific">Lucifera butyrica</name>
    <dbReference type="NCBI Taxonomy" id="1351585"/>
    <lineage>
        <taxon>Bacteria</taxon>
        <taxon>Bacillati</taxon>
        <taxon>Bacillota</taxon>
        <taxon>Negativicutes</taxon>
        <taxon>Veillonellales</taxon>
        <taxon>Veillonellaceae</taxon>
        <taxon>Lucifera</taxon>
    </lineage>
</organism>
<name>A0A498R7P9_9FIRM</name>
<dbReference type="Gene3D" id="6.10.340.10">
    <property type="match status" value="1"/>
</dbReference>
<dbReference type="AlphaFoldDB" id="A0A498R7P9"/>